<dbReference type="GO" id="GO:0005886">
    <property type="term" value="C:plasma membrane"/>
    <property type="evidence" value="ECO:0007669"/>
    <property type="project" value="UniProtKB-SubCell"/>
</dbReference>
<dbReference type="InterPro" id="IPR042094">
    <property type="entry name" value="T2SS_GspF_sf"/>
</dbReference>
<evidence type="ECO:0000256" key="6">
    <source>
        <dbReference type="ARBA" id="ARBA00022519"/>
    </source>
</evidence>
<dbReference type="InterPro" id="IPR003004">
    <property type="entry name" value="GspF/PilC"/>
</dbReference>
<comment type="similarity">
    <text evidence="3 11">Belongs to the GSP F family.</text>
</comment>
<keyword evidence="8 12" id="KW-1133">Transmembrane helix</keyword>
<dbReference type="InterPro" id="IPR001992">
    <property type="entry name" value="T2SS_GspF/T4SS_PilC_CS"/>
</dbReference>
<evidence type="ECO:0000256" key="2">
    <source>
        <dbReference type="ARBA" id="ARBA00004429"/>
    </source>
</evidence>
<dbReference type="AlphaFoldDB" id="A0A6J4PKB7"/>
<dbReference type="PROSITE" id="PS00874">
    <property type="entry name" value="T2SP_F"/>
    <property type="match status" value="1"/>
</dbReference>
<dbReference type="Pfam" id="PF00482">
    <property type="entry name" value="T2SSF"/>
    <property type="match status" value="2"/>
</dbReference>
<keyword evidence="4 11" id="KW-0813">Transport</keyword>
<evidence type="ECO:0000256" key="12">
    <source>
        <dbReference type="SAM" id="Phobius"/>
    </source>
</evidence>
<organism evidence="14">
    <name type="scientific">uncultured Phycisphaerae bacterium</name>
    <dbReference type="NCBI Taxonomy" id="904963"/>
    <lineage>
        <taxon>Bacteria</taxon>
        <taxon>Pseudomonadati</taxon>
        <taxon>Planctomycetota</taxon>
        <taxon>Phycisphaerae</taxon>
        <taxon>environmental samples</taxon>
    </lineage>
</organism>
<evidence type="ECO:0000256" key="9">
    <source>
        <dbReference type="ARBA" id="ARBA00023136"/>
    </source>
</evidence>
<feature type="transmembrane region" description="Helical" evidence="12">
    <location>
        <begin position="379"/>
        <end position="400"/>
    </location>
</feature>
<proteinExistence type="inferred from homology"/>
<keyword evidence="6" id="KW-0997">Cell inner membrane</keyword>
<keyword evidence="9 12" id="KW-0472">Membrane</keyword>
<dbReference type="PANTHER" id="PTHR30012:SF0">
    <property type="entry name" value="TYPE II SECRETION SYSTEM PROTEIN F-RELATED"/>
    <property type="match status" value="1"/>
</dbReference>
<evidence type="ECO:0000256" key="5">
    <source>
        <dbReference type="ARBA" id="ARBA00022475"/>
    </source>
</evidence>
<dbReference type="PANTHER" id="PTHR30012">
    <property type="entry name" value="GENERAL SECRETION PATHWAY PROTEIN"/>
    <property type="match status" value="1"/>
</dbReference>
<evidence type="ECO:0000256" key="7">
    <source>
        <dbReference type="ARBA" id="ARBA00022692"/>
    </source>
</evidence>
<evidence type="ECO:0000256" key="11">
    <source>
        <dbReference type="RuleBase" id="RU003923"/>
    </source>
</evidence>
<evidence type="ECO:0000313" key="14">
    <source>
        <dbReference type="EMBL" id="CAA9416539.1"/>
    </source>
</evidence>
<feature type="transmembrane region" description="Helical" evidence="12">
    <location>
        <begin position="223"/>
        <end position="245"/>
    </location>
</feature>
<name>A0A6J4PKB7_9BACT</name>
<evidence type="ECO:0000256" key="3">
    <source>
        <dbReference type="ARBA" id="ARBA00005745"/>
    </source>
</evidence>
<dbReference type="InterPro" id="IPR018076">
    <property type="entry name" value="T2SS_GspF_dom"/>
</dbReference>
<gene>
    <name evidence="14" type="ORF">AVDCRST_MAG64-2633</name>
</gene>
<evidence type="ECO:0000256" key="10">
    <source>
        <dbReference type="ARBA" id="ARBA00030750"/>
    </source>
</evidence>
<dbReference type="GO" id="GO:0009306">
    <property type="term" value="P:protein secretion"/>
    <property type="evidence" value="ECO:0007669"/>
    <property type="project" value="InterPro"/>
</dbReference>
<evidence type="ECO:0000256" key="4">
    <source>
        <dbReference type="ARBA" id="ARBA00022448"/>
    </source>
</evidence>
<protein>
    <recommendedName>
        <fullName evidence="10">General secretion pathway protein F</fullName>
    </recommendedName>
</protein>
<reference evidence="14" key="1">
    <citation type="submission" date="2020-02" db="EMBL/GenBank/DDBJ databases">
        <authorList>
            <person name="Meier V. D."/>
        </authorList>
    </citation>
    <scope>NUCLEOTIDE SEQUENCE</scope>
    <source>
        <strain evidence="14">AVDCRST_MAG64</strain>
    </source>
</reference>
<keyword evidence="7 11" id="KW-0812">Transmembrane</keyword>
<comment type="function">
    <text evidence="1">Component of the type II secretion system inner membrane complex required for the energy-dependent secretion of extracellular factors such as proteases and toxins from the periplasm.</text>
</comment>
<feature type="domain" description="Type II secretion system protein GspF" evidence="13">
    <location>
        <begin position="74"/>
        <end position="196"/>
    </location>
</feature>
<evidence type="ECO:0000259" key="13">
    <source>
        <dbReference type="Pfam" id="PF00482"/>
    </source>
</evidence>
<dbReference type="PRINTS" id="PR00812">
    <property type="entry name" value="BCTERIALGSPF"/>
</dbReference>
<feature type="transmembrane region" description="Helical" evidence="12">
    <location>
        <begin position="175"/>
        <end position="202"/>
    </location>
</feature>
<dbReference type="FunFam" id="1.20.81.30:FF:000001">
    <property type="entry name" value="Type II secretion system protein F"/>
    <property type="match status" value="1"/>
</dbReference>
<keyword evidence="5" id="KW-1003">Cell membrane</keyword>
<comment type="subcellular location">
    <subcellularLocation>
        <location evidence="2">Cell inner membrane</location>
        <topology evidence="2">Multi-pass membrane protein</topology>
    </subcellularLocation>
    <subcellularLocation>
        <location evidence="11">Cell membrane</location>
        <topology evidence="11">Multi-pass membrane protein</topology>
    </subcellularLocation>
</comment>
<dbReference type="Gene3D" id="1.20.81.30">
    <property type="entry name" value="Type II secretion system (T2SS), domain F"/>
    <property type="match status" value="2"/>
</dbReference>
<sequence>MAVFAYKATGDGDAVTRGVLSADSPRQARDLLRAKGLVVDEIAPHRGTGVGSARGGGRAGVGSSRRHAARAVSFARELSTLLGAGLPLLDAIDTIIKQHAGGFRSVLLAVRDQVSAGSSLAEAMRAHPRVFDDLYVSITEVGESAGTLDFALEQLADFKERSAALKNRVVTALTYPAVVLFMAVGVAVLLMTMVVPNLLATLAESGRPLPWPTRVVKGASDALLGWWWLIAAGLAAAAAAGAAALNSGPGRAAWHRLQLRVPVVGDLLRKQAVVRIAVVMSALLKSGIVFVRAIEIAQRSTRNVVLRDALARCERAVTRGQDIGEALADTAAFPPLVVQVFAVGQQSGRLEEMLDRLAKDYDRQLTTASQRLTAVLEPLLILAMVVLVGFIAFATILPMLEAADAF</sequence>
<feature type="domain" description="Type II secretion system protein GspF" evidence="13">
    <location>
        <begin position="279"/>
        <end position="398"/>
    </location>
</feature>
<dbReference type="EMBL" id="CADCUQ010000590">
    <property type="protein sequence ID" value="CAA9416539.1"/>
    <property type="molecule type" value="Genomic_DNA"/>
</dbReference>
<accession>A0A6J4PKB7</accession>
<evidence type="ECO:0000256" key="1">
    <source>
        <dbReference type="ARBA" id="ARBA00002684"/>
    </source>
</evidence>
<evidence type="ECO:0000256" key="8">
    <source>
        <dbReference type="ARBA" id="ARBA00022989"/>
    </source>
</evidence>